<dbReference type="Gene3D" id="2.120.10.30">
    <property type="entry name" value="TolB, C-terminal domain"/>
    <property type="match status" value="1"/>
</dbReference>
<evidence type="ECO:0000313" key="2">
    <source>
        <dbReference type="Proteomes" id="UP000579153"/>
    </source>
</evidence>
<protein>
    <recommendedName>
        <fullName evidence="3">WD40 repeat domain-containing protein</fullName>
    </recommendedName>
</protein>
<proteinExistence type="predicted"/>
<dbReference type="RefSeq" id="WP_185070785.1">
    <property type="nucleotide sequence ID" value="NZ_JACHMB010000001.1"/>
</dbReference>
<accession>A0A7W9LB15</accession>
<reference evidence="1 2" key="1">
    <citation type="submission" date="2020-08" db="EMBL/GenBank/DDBJ databases">
        <title>Sequencing the genomes of 1000 actinobacteria strains.</title>
        <authorList>
            <person name="Klenk H.-P."/>
        </authorList>
    </citation>
    <scope>NUCLEOTIDE SEQUENCE [LARGE SCALE GENOMIC DNA]</scope>
    <source>
        <strain evidence="1 2">DSM 45507</strain>
    </source>
</reference>
<gene>
    <name evidence="1" type="ORF">HD596_003947</name>
</gene>
<evidence type="ECO:0008006" key="3">
    <source>
        <dbReference type="Google" id="ProtNLM"/>
    </source>
</evidence>
<dbReference type="InterPro" id="IPR011042">
    <property type="entry name" value="6-blade_b-propeller_TolB-like"/>
</dbReference>
<dbReference type="EMBL" id="JACHMB010000001">
    <property type="protein sequence ID" value="MBB5777191.1"/>
    <property type="molecule type" value="Genomic_DNA"/>
</dbReference>
<organism evidence="1 2">
    <name type="scientific">Nonomuraea jabiensis</name>
    <dbReference type="NCBI Taxonomy" id="882448"/>
    <lineage>
        <taxon>Bacteria</taxon>
        <taxon>Bacillati</taxon>
        <taxon>Actinomycetota</taxon>
        <taxon>Actinomycetes</taxon>
        <taxon>Streptosporangiales</taxon>
        <taxon>Streptosporangiaceae</taxon>
        <taxon>Nonomuraea</taxon>
    </lineage>
</organism>
<keyword evidence="2" id="KW-1185">Reference proteome</keyword>
<dbReference type="SUPFAM" id="SSF82171">
    <property type="entry name" value="DPP6 N-terminal domain-like"/>
    <property type="match status" value="1"/>
</dbReference>
<dbReference type="Proteomes" id="UP000579153">
    <property type="component" value="Unassembled WGS sequence"/>
</dbReference>
<dbReference type="AlphaFoldDB" id="A0A7W9LB15"/>
<sequence>MSRWWYALAAAALALATAWVIGPTGEKPPVQFARPEPAGAVAAPRGLSRYASPIRYAYSPACDNSSVPCGPWILVAWDGERGALPGTDAADSLSLSPDGTRAAYLRTSDGAYAVADLRTGAVRALPVRQKDGTVGEMFGAQVPLFSLDGRHLLIQRDHLDKDDEIVLENPMIVDLGTGAVRHLPAVGQVVGWTSAGLMTMTSRRTNSLPGHTTSASFTVWSPQGEAVGRFTLPGNLAAGAVPSPSGRTTATLARDITPDGVVGHGIVLTDTSTGKPARTVAPRLPADRQATSVLRWDGEDAVVLRTSGPRGETAYHVVDLATGAARQLDVRMGDVADRLLEPAELGVVLGKVRQ</sequence>
<comment type="caution">
    <text evidence="1">The sequence shown here is derived from an EMBL/GenBank/DDBJ whole genome shotgun (WGS) entry which is preliminary data.</text>
</comment>
<evidence type="ECO:0000313" key="1">
    <source>
        <dbReference type="EMBL" id="MBB5777191.1"/>
    </source>
</evidence>
<name>A0A7W9LB15_9ACTN</name>